<dbReference type="InterPro" id="IPR012910">
    <property type="entry name" value="Plug_dom"/>
</dbReference>
<keyword evidence="16" id="KW-0675">Receptor</keyword>
<keyword evidence="7" id="KW-0406">Ion transport</keyword>
<keyword evidence="4" id="KW-0410">Iron transport</keyword>
<evidence type="ECO:0000256" key="6">
    <source>
        <dbReference type="ARBA" id="ARBA00023004"/>
    </source>
</evidence>
<dbReference type="OrthoDB" id="7192131at2"/>
<dbReference type="Pfam" id="PF00593">
    <property type="entry name" value="TonB_dep_Rec_b-barrel"/>
    <property type="match status" value="1"/>
</dbReference>
<dbReference type="Proteomes" id="UP000438476">
    <property type="component" value="Unassembled WGS sequence"/>
</dbReference>
<dbReference type="SUPFAM" id="SSF56935">
    <property type="entry name" value="Porins"/>
    <property type="match status" value="1"/>
</dbReference>
<dbReference type="GO" id="GO:0006826">
    <property type="term" value="P:iron ion transport"/>
    <property type="evidence" value="ECO:0007669"/>
    <property type="project" value="UniProtKB-KW"/>
</dbReference>
<evidence type="ECO:0000256" key="10">
    <source>
        <dbReference type="ARBA" id="ARBA00023237"/>
    </source>
</evidence>
<dbReference type="Pfam" id="PF07715">
    <property type="entry name" value="Plug"/>
    <property type="match status" value="1"/>
</dbReference>
<dbReference type="PANTHER" id="PTHR32552">
    <property type="entry name" value="FERRICHROME IRON RECEPTOR-RELATED"/>
    <property type="match status" value="1"/>
</dbReference>
<evidence type="ECO:0000256" key="5">
    <source>
        <dbReference type="ARBA" id="ARBA00022692"/>
    </source>
</evidence>
<evidence type="ECO:0000259" key="14">
    <source>
        <dbReference type="Pfam" id="PF00593"/>
    </source>
</evidence>
<name>A0A6I4T7X1_9SPHN</name>
<comment type="similarity">
    <text evidence="11 12">Belongs to the TonB-dependent receptor family.</text>
</comment>
<dbReference type="AlphaFoldDB" id="A0A6I4T7X1"/>
<feature type="signal peptide" evidence="13">
    <location>
        <begin position="1"/>
        <end position="23"/>
    </location>
</feature>
<evidence type="ECO:0000256" key="13">
    <source>
        <dbReference type="SAM" id="SignalP"/>
    </source>
</evidence>
<dbReference type="InterPro" id="IPR000531">
    <property type="entry name" value="Beta-barrel_TonB"/>
</dbReference>
<dbReference type="Gene3D" id="2.40.170.20">
    <property type="entry name" value="TonB-dependent receptor, beta-barrel domain"/>
    <property type="match status" value="1"/>
</dbReference>
<keyword evidence="5 11" id="KW-0812">Transmembrane</keyword>
<evidence type="ECO:0000256" key="11">
    <source>
        <dbReference type="PROSITE-ProRule" id="PRU01360"/>
    </source>
</evidence>
<feature type="domain" description="TonB-dependent receptor-like beta-barrel" evidence="14">
    <location>
        <begin position="264"/>
        <end position="757"/>
    </location>
</feature>
<keyword evidence="6" id="KW-0408">Iron</keyword>
<feature type="domain" description="TonB-dependent receptor plug" evidence="15">
    <location>
        <begin position="59"/>
        <end position="167"/>
    </location>
</feature>
<dbReference type="CDD" id="cd01347">
    <property type="entry name" value="ligand_gated_channel"/>
    <property type="match status" value="1"/>
</dbReference>
<comment type="subcellular location">
    <subcellularLocation>
        <location evidence="1 11">Cell outer membrane</location>
        <topology evidence="1 11">Multi-pass membrane protein</topology>
    </subcellularLocation>
</comment>
<keyword evidence="17" id="KW-1185">Reference proteome</keyword>
<keyword evidence="8 12" id="KW-0798">TonB box</keyword>
<evidence type="ECO:0000256" key="9">
    <source>
        <dbReference type="ARBA" id="ARBA00023136"/>
    </source>
</evidence>
<keyword evidence="3 11" id="KW-1134">Transmembrane beta strand</keyword>
<evidence type="ECO:0000259" key="15">
    <source>
        <dbReference type="Pfam" id="PF07715"/>
    </source>
</evidence>
<keyword evidence="2 11" id="KW-0813">Transport</keyword>
<keyword evidence="10 11" id="KW-0998">Cell outer membrane</keyword>
<feature type="chain" id="PRO_5026170626" evidence="13">
    <location>
        <begin position="24"/>
        <end position="794"/>
    </location>
</feature>
<reference evidence="16 17" key="1">
    <citation type="submission" date="2019-12" db="EMBL/GenBank/DDBJ databases">
        <title>Genomic-based taxomic classification of the family Erythrobacteraceae.</title>
        <authorList>
            <person name="Xu L."/>
        </authorList>
    </citation>
    <scope>NUCLEOTIDE SEQUENCE [LARGE SCALE GENOMIC DNA]</scope>
    <source>
        <strain evidence="16 17">LMG 29518</strain>
    </source>
</reference>
<dbReference type="InterPro" id="IPR039426">
    <property type="entry name" value="TonB-dep_rcpt-like"/>
</dbReference>
<evidence type="ECO:0000256" key="4">
    <source>
        <dbReference type="ARBA" id="ARBA00022496"/>
    </source>
</evidence>
<evidence type="ECO:0000256" key="2">
    <source>
        <dbReference type="ARBA" id="ARBA00022448"/>
    </source>
</evidence>
<evidence type="ECO:0000313" key="17">
    <source>
        <dbReference type="Proteomes" id="UP000438476"/>
    </source>
</evidence>
<keyword evidence="13" id="KW-0732">Signal</keyword>
<evidence type="ECO:0000256" key="3">
    <source>
        <dbReference type="ARBA" id="ARBA00022452"/>
    </source>
</evidence>
<gene>
    <name evidence="16" type="ORF">GRI91_11340</name>
</gene>
<keyword evidence="9 11" id="KW-0472">Membrane</keyword>
<evidence type="ECO:0000256" key="12">
    <source>
        <dbReference type="RuleBase" id="RU003357"/>
    </source>
</evidence>
<dbReference type="PANTHER" id="PTHR32552:SF81">
    <property type="entry name" value="TONB-DEPENDENT OUTER MEMBRANE RECEPTOR"/>
    <property type="match status" value="1"/>
</dbReference>
<comment type="caution">
    <text evidence="16">The sequence shown here is derived from an EMBL/GenBank/DDBJ whole genome shotgun (WGS) entry which is preliminary data.</text>
</comment>
<evidence type="ECO:0000256" key="1">
    <source>
        <dbReference type="ARBA" id="ARBA00004571"/>
    </source>
</evidence>
<sequence length="794" mass="86495">MNPKMVLAAGISLLAIAPTQVLAAAADDATADMAMADDAAPGNQITDIVVTAERREVGLQDAPIAVSAISNESLKESNVTDITGLNGLVPGLVVAKSGGAERIISIRGIGSETPENTNTQPGVSYHVDGVYIFNSIAANAAFVDVAQVEVLRGPQGTMFGQGSTGGTINVATRQPELNEISGNARVGLGNYSLVQAEAGANLPISDTLAVRVAGQHQSHDGYAKTTDVVNFGEWELDDANETAWKAAAKWAPTDNFSITLNTIQYSSDTHGQAQKNVFDPNPDPRELTQDFPGQSVVDTELYYGTMALDMGFATLKSITSYQKLHSEQSWDADGLTADLFYDLSYSPDSFTGVRYDHVGTWQSDTESWTQEVNLTSNGNGPLSWIAGAVYLESKNSQYIVEYRGDDDNLLRPPLPLTTAFDDPVLSSVTYAELSSIKRKAWAAYFQGTYEMTDALSLTAGIRYNHDKYDGESATNSDTADYTSGVYLQPESVDGYSTSEWTGKLALEYKFTPANMVYASFTRGFKPGGINSASAGGNSYSILPTYKPETVNSFEIGSKNRFAGNTLQLNASAFYYDYSNMQFLEEDPIPYGEGTSNAPKAEIYGLELEGSWVINDYFRFDGSVAFLDGEFTEDYFALDPAEATKAQNEAGYADYLIWLDENFFPGIMARDGARMNINGNSVPKIPDVQGTAALTYNNYLFGGDFTARAQLIYRGEYQYRLFNNSEFDVTPSYEQFNLFFGYEPEGSALKFSATVTNLFDEDGVNSRFSDPYGSAQTMETYIAPRQFIFAIGFDF</sequence>
<proteinExistence type="inferred from homology"/>
<protein>
    <submittedName>
        <fullName evidence="16">TonB-dependent receptor</fullName>
    </submittedName>
</protein>
<evidence type="ECO:0000313" key="16">
    <source>
        <dbReference type="EMBL" id="MXO66352.1"/>
    </source>
</evidence>
<dbReference type="InterPro" id="IPR036942">
    <property type="entry name" value="Beta-barrel_TonB_sf"/>
</dbReference>
<dbReference type="PROSITE" id="PS52016">
    <property type="entry name" value="TONB_DEPENDENT_REC_3"/>
    <property type="match status" value="1"/>
</dbReference>
<accession>A0A6I4T7X1</accession>
<organism evidence="16 17">
    <name type="scientific">Altericroceibacterium endophyticum</name>
    <dbReference type="NCBI Taxonomy" id="1808508"/>
    <lineage>
        <taxon>Bacteria</taxon>
        <taxon>Pseudomonadati</taxon>
        <taxon>Pseudomonadota</taxon>
        <taxon>Alphaproteobacteria</taxon>
        <taxon>Sphingomonadales</taxon>
        <taxon>Erythrobacteraceae</taxon>
        <taxon>Altericroceibacterium</taxon>
    </lineage>
</organism>
<dbReference type="EMBL" id="WTYT01000005">
    <property type="protein sequence ID" value="MXO66352.1"/>
    <property type="molecule type" value="Genomic_DNA"/>
</dbReference>
<dbReference type="GO" id="GO:0009279">
    <property type="term" value="C:cell outer membrane"/>
    <property type="evidence" value="ECO:0007669"/>
    <property type="project" value="UniProtKB-SubCell"/>
</dbReference>
<evidence type="ECO:0000256" key="8">
    <source>
        <dbReference type="ARBA" id="ARBA00023077"/>
    </source>
</evidence>
<evidence type="ECO:0000256" key="7">
    <source>
        <dbReference type="ARBA" id="ARBA00023065"/>
    </source>
</evidence>